<comment type="caution">
    <text evidence="1">The sequence shown here is derived from an EMBL/GenBank/DDBJ whole genome shotgun (WGS) entry which is preliminary data.</text>
</comment>
<protein>
    <submittedName>
        <fullName evidence="1">Uncharacterized protein</fullName>
    </submittedName>
</protein>
<dbReference type="EMBL" id="CABFNP030000373">
    <property type="protein sequence ID" value="CAI6013695.1"/>
    <property type="molecule type" value="Genomic_DNA"/>
</dbReference>
<organism evidence="1 2">
    <name type="scientific">Clonostachys chloroleuca</name>
    <dbReference type="NCBI Taxonomy" id="1926264"/>
    <lineage>
        <taxon>Eukaryota</taxon>
        <taxon>Fungi</taxon>
        <taxon>Dikarya</taxon>
        <taxon>Ascomycota</taxon>
        <taxon>Pezizomycotina</taxon>
        <taxon>Sordariomycetes</taxon>
        <taxon>Hypocreomycetidae</taxon>
        <taxon>Hypocreales</taxon>
        <taxon>Bionectriaceae</taxon>
        <taxon>Clonostachys</taxon>
    </lineage>
</organism>
<evidence type="ECO:0000313" key="1">
    <source>
        <dbReference type="EMBL" id="CAI6013695.1"/>
    </source>
</evidence>
<dbReference type="Proteomes" id="UP001160390">
    <property type="component" value="Unassembled WGS sequence"/>
</dbReference>
<accession>A0AA35PVI7</accession>
<evidence type="ECO:0000313" key="2">
    <source>
        <dbReference type="Proteomes" id="UP001160390"/>
    </source>
</evidence>
<sequence>MASPGILMRLAQPAEANGSAQSPLAPVPNVTSVMQLKAGDGKTPQLNTLYFLSDISPIVSSASYFEKDAEASQGSVAWVVLSFINGRESNDLTSGSVPNNLNSPPAANSVVVVNGSTPREDKEQDYHDWYDQEHGLKLSAVPGWNSARRYRLVQSYGSVETANFYGINFYDAENGLGGPEWQAGVTTEWTLRIRSNAAKPNIRRVWKVKE</sequence>
<reference evidence="1" key="1">
    <citation type="submission" date="2023-01" db="EMBL/GenBank/DDBJ databases">
        <authorList>
            <person name="Piombo E."/>
        </authorList>
    </citation>
    <scope>NUCLEOTIDE SEQUENCE</scope>
</reference>
<proteinExistence type="predicted"/>
<keyword evidence="2" id="KW-1185">Reference proteome</keyword>
<gene>
    <name evidence="1" type="ORF">CCHLO57077_00017583</name>
</gene>
<dbReference type="AlphaFoldDB" id="A0AA35PVI7"/>
<name>A0AA35PVI7_9HYPO</name>